<dbReference type="Gene3D" id="3.40.50.720">
    <property type="entry name" value="NAD(P)-binding Rossmann-like Domain"/>
    <property type="match status" value="1"/>
</dbReference>
<evidence type="ECO:0000256" key="3">
    <source>
        <dbReference type="RuleBase" id="RU000363"/>
    </source>
</evidence>
<sequence length="246" mass="25991">MSVKGKVVVITGASSGIGAATAKKLADHGARLFVGARHAQPLQDLVTTVQAAGGTIASQPVDVTQETSVKAFITAAHAHYGRLDVVYNNAGIMPNSPLSEGRVADWEAAFQVNVMGVLYGIAAALPIMKRQGFGQFIATDSNAGHVINPNAAVYAGTKFALRAIMDALRQEEGPHMIRSTMISPGNVTTNLWQSVGNTGLRQAVRQREAAIGLRPEDVANAVLYAIDQPEDVGIDEILLRPTVQQN</sequence>
<evidence type="ECO:0000259" key="4">
    <source>
        <dbReference type="SMART" id="SM00822"/>
    </source>
</evidence>
<dbReference type="InterPro" id="IPR020904">
    <property type="entry name" value="Sc_DH/Rdtase_CS"/>
</dbReference>
<organism evidence="5 6">
    <name type="scientific">Levilactobacillus spicheri</name>
    <dbReference type="NCBI Taxonomy" id="216463"/>
    <lineage>
        <taxon>Bacteria</taxon>
        <taxon>Bacillati</taxon>
        <taxon>Bacillota</taxon>
        <taxon>Bacilli</taxon>
        <taxon>Lactobacillales</taxon>
        <taxon>Lactobacillaceae</taxon>
        <taxon>Levilactobacillus</taxon>
    </lineage>
</organism>
<accession>A0A0F3RU20</accession>
<dbReference type="GO" id="GO:0016616">
    <property type="term" value="F:oxidoreductase activity, acting on the CH-OH group of donors, NAD or NADP as acceptor"/>
    <property type="evidence" value="ECO:0007669"/>
    <property type="project" value="UniProtKB-ARBA"/>
</dbReference>
<proteinExistence type="inferred from homology"/>
<dbReference type="PANTHER" id="PTHR43115:SF4">
    <property type="entry name" value="DEHYDROGENASE_REDUCTASE SDR FAMILY MEMBER 11"/>
    <property type="match status" value="1"/>
</dbReference>
<comment type="caution">
    <text evidence="5">The sequence shown here is derived from an EMBL/GenBank/DDBJ whole genome shotgun (WGS) entry which is preliminary data.</text>
</comment>
<dbReference type="PANTHER" id="PTHR43115">
    <property type="entry name" value="DEHYDROGENASE/REDUCTASE SDR FAMILY MEMBER 11"/>
    <property type="match status" value="1"/>
</dbReference>
<evidence type="ECO:0000313" key="6">
    <source>
        <dbReference type="Proteomes" id="UP000033491"/>
    </source>
</evidence>
<dbReference type="InterPro" id="IPR002347">
    <property type="entry name" value="SDR_fam"/>
</dbReference>
<evidence type="ECO:0000256" key="1">
    <source>
        <dbReference type="ARBA" id="ARBA00006484"/>
    </source>
</evidence>
<protein>
    <submittedName>
        <fullName evidence="5">Oxidoreductase</fullName>
    </submittedName>
</protein>
<comment type="similarity">
    <text evidence="1 3">Belongs to the short-chain dehydrogenases/reductases (SDR) family.</text>
</comment>
<dbReference type="InterPro" id="IPR057326">
    <property type="entry name" value="KR_dom"/>
</dbReference>
<dbReference type="Proteomes" id="UP000033491">
    <property type="component" value="Unassembled WGS sequence"/>
</dbReference>
<dbReference type="PRINTS" id="PR00081">
    <property type="entry name" value="GDHRDH"/>
</dbReference>
<dbReference type="OrthoDB" id="9775296at2"/>
<reference evidence="5 6" key="1">
    <citation type="submission" date="2015-03" db="EMBL/GenBank/DDBJ databases">
        <authorList>
            <person name="Zheng J."/>
            <person name="Ganezle M."/>
        </authorList>
    </citation>
    <scope>NUCLEOTIDE SEQUENCE [LARGE SCALE GENOMIC DNA]</scope>
    <source>
        <strain evidence="5 6">LP38</strain>
    </source>
</reference>
<dbReference type="EMBL" id="JZCR01000006">
    <property type="protein sequence ID" value="KJW13528.1"/>
    <property type="molecule type" value="Genomic_DNA"/>
</dbReference>
<dbReference type="SMART" id="SM00822">
    <property type="entry name" value="PKS_KR"/>
    <property type="match status" value="1"/>
</dbReference>
<dbReference type="PROSITE" id="PS00061">
    <property type="entry name" value="ADH_SHORT"/>
    <property type="match status" value="1"/>
</dbReference>
<evidence type="ECO:0000313" key="5">
    <source>
        <dbReference type="EMBL" id="KJW13528.1"/>
    </source>
</evidence>
<dbReference type="FunFam" id="3.40.50.720:FF:000047">
    <property type="entry name" value="NADP-dependent L-serine/L-allo-threonine dehydrogenase"/>
    <property type="match status" value="1"/>
</dbReference>
<dbReference type="STRING" id="216463.VC81_03445"/>
<gene>
    <name evidence="5" type="ORF">VC81_03445</name>
</gene>
<keyword evidence="2" id="KW-0560">Oxidoreductase</keyword>
<dbReference type="Pfam" id="PF00106">
    <property type="entry name" value="adh_short"/>
    <property type="match status" value="1"/>
</dbReference>
<dbReference type="InterPro" id="IPR036291">
    <property type="entry name" value="NAD(P)-bd_dom_sf"/>
</dbReference>
<dbReference type="AlphaFoldDB" id="A0A0F3RU20"/>
<feature type="domain" description="Ketoreductase" evidence="4">
    <location>
        <begin position="6"/>
        <end position="190"/>
    </location>
</feature>
<evidence type="ECO:0000256" key="2">
    <source>
        <dbReference type="ARBA" id="ARBA00023002"/>
    </source>
</evidence>
<name>A0A0F3RU20_9LACO</name>
<dbReference type="PATRIC" id="fig|216463.3.peg.2516"/>
<dbReference type="PRINTS" id="PR00080">
    <property type="entry name" value="SDRFAMILY"/>
</dbReference>
<dbReference type="RefSeq" id="WP_045806751.1">
    <property type="nucleotide sequence ID" value="NZ_JZCR01000006.1"/>
</dbReference>
<dbReference type="SUPFAM" id="SSF51735">
    <property type="entry name" value="NAD(P)-binding Rossmann-fold domains"/>
    <property type="match status" value="1"/>
</dbReference>